<feature type="compositionally biased region" description="Polar residues" evidence="1">
    <location>
        <begin position="390"/>
        <end position="399"/>
    </location>
</feature>
<evidence type="ECO:0000256" key="2">
    <source>
        <dbReference type="SAM" id="Phobius"/>
    </source>
</evidence>
<accession>A0A9P7QA13</accession>
<protein>
    <submittedName>
        <fullName evidence="3">Uncharacterized protein</fullName>
    </submittedName>
</protein>
<name>A0A9P7QA13_9HYPO</name>
<feature type="compositionally biased region" description="Low complexity" evidence="1">
    <location>
        <begin position="400"/>
        <end position="419"/>
    </location>
</feature>
<dbReference type="EMBL" id="SRQM01000005">
    <property type="protein sequence ID" value="KAG6123472.1"/>
    <property type="molecule type" value="Genomic_DNA"/>
</dbReference>
<feature type="compositionally biased region" description="Polar residues" evidence="1">
    <location>
        <begin position="279"/>
        <end position="308"/>
    </location>
</feature>
<reference evidence="3 4" key="1">
    <citation type="journal article" date="2020" name="bioRxiv">
        <title>Whole genome comparisons of ergot fungi reveals the divergence and evolution of species within the genus Claviceps are the result of varying mechanisms driving genome evolution and host range expansion.</title>
        <authorList>
            <person name="Wyka S.A."/>
            <person name="Mondo S.J."/>
            <person name="Liu M."/>
            <person name="Dettman J."/>
            <person name="Nalam V."/>
            <person name="Broders K.D."/>
        </authorList>
    </citation>
    <scope>NUCLEOTIDE SEQUENCE [LARGE SCALE GENOMIC DNA]</scope>
    <source>
        <strain evidence="3 4">LM576</strain>
    </source>
</reference>
<evidence type="ECO:0000313" key="4">
    <source>
        <dbReference type="Proteomes" id="UP000732380"/>
    </source>
</evidence>
<evidence type="ECO:0000256" key="1">
    <source>
        <dbReference type="SAM" id="MobiDB-lite"/>
    </source>
</evidence>
<keyword evidence="2" id="KW-0812">Transmembrane</keyword>
<feature type="compositionally biased region" description="Polar residues" evidence="1">
    <location>
        <begin position="318"/>
        <end position="357"/>
    </location>
</feature>
<gene>
    <name evidence="3" type="ORF">E4U13_005959</name>
</gene>
<evidence type="ECO:0000313" key="3">
    <source>
        <dbReference type="EMBL" id="KAG6123472.1"/>
    </source>
</evidence>
<keyword evidence="2" id="KW-0472">Membrane</keyword>
<dbReference type="AlphaFoldDB" id="A0A9P7QA13"/>
<feature type="region of interest" description="Disordered" evidence="1">
    <location>
        <begin position="370"/>
        <end position="434"/>
    </location>
</feature>
<comment type="caution">
    <text evidence="3">The sequence shown here is derived from an EMBL/GenBank/DDBJ whole genome shotgun (WGS) entry which is preliminary data.</text>
</comment>
<keyword evidence="2" id="KW-1133">Transmembrane helix</keyword>
<feature type="transmembrane region" description="Helical" evidence="2">
    <location>
        <begin position="247"/>
        <end position="272"/>
    </location>
</feature>
<proteinExistence type="predicted"/>
<dbReference type="Proteomes" id="UP000732380">
    <property type="component" value="Unassembled WGS sequence"/>
</dbReference>
<organism evidence="3 4">
    <name type="scientific">Claviceps humidiphila</name>
    <dbReference type="NCBI Taxonomy" id="1294629"/>
    <lineage>
        <taxon>Eukaryota</taxon>
        <taxon>Fungi</taxon>
        <taxon>Dikarya</taxon>
        <taxon>Ascomycota</taxon>
        <taxon>Pezizomycotina</taxon>
        <taxon>Sordariomycetes</taxon>
        <taxon>Hypocreomycetidae</taxon>
        <taxon>Hypocreales</taxon>
        <taxon>Clavicipitaceae</taxon>
        <taxon>Claviceps</taxon>
    </lineage>
</organism>
<feature type="region of interest" description="Disordered" evidence="1">
    <location>
        <begin position="279"/>
        <end position="357"/>
    </location>
</feature>
<keyword evidence="4" id="KW-1185">Reference proteome</keyword>
<feature type="compositionally biased region" description="Polar residues" evidence="1">
    <location>
        <begin position="370"/>
        <end position="379"/>
    </location>
</feature>
<sequence length="434" mass="46104">MKASSFWGAANVVLSTSAASHSLAATQLRATLPQPTPPPGPDDSHLDLVKRTAALEMPLTMMIAPDNTCGWMSARFEAPYSCNPGETCGLVLAQTTLSGAIMCFNEAIQTYNLFRTCINYSAYFSSDACDSSCVRNTFIGRCTERSSPYCVAYAFPGNITAYKCHSLAFNGPAQTILTSWRHDGKTGHKNYSKLVKFALPFSGYMDFTPISDSAMVESLTTTSAATGADFGSSGGDNPAKESSKTPVGAIVGGVVGGVAAIGAGLLIIFFCLRRRKSRTAGTTETPPSTNQPSMQPLASPGMSMTQKQVPAFYDSHSNHGSEPLQTYPASAQQYSRTTPLPQGGYFSQPSLDSSSPTVSKIAEFRISQMAASPTPTSTDAYGAPAPGQQLYAQQTQSGDSQAVQDQQQQKQRIQGNQPQIHQPPLETPVHEVAA</sequence>